<accession>A0AC34F1N9</accession>
<evidence type="ECO:0000313" key="1">
    <source>
        <dbReference type="Proteomes" id="UP000887579"/>
    </source>
</evidence>
<protein>
    <submittedName>
        <fullName evidence="2">RUN and FYVE domain-containing protein 2</fullName>
    </submittedName>
</protein>
<proteinExistence type="predicted"/>
<name>A0AC34F1N9_9BILA</name>
<dbReference type="Proteomes" id="UP000887579">
    <property type="component" value="Unplaced"/>
</dbReference>
<sequence length="536" mass="61659">MSFLNTLPGLINGLINDTSNNKQQIRIQQENECNNLFVIAKLILNAFLDISVRGSRNINIDTKELVDLLVILEKSLWHGFKISSTFRKPSLILRKIDDELWIALGQLSQNNFTLNEAYKCVDALDNLKTSTTKVRALLRLGIMKKELADYFQVICSSHLSNFYENWAFLRGEQGSSLAGSLLALRVFDCNLLLDFDILSELPHNIDLTSYVKIPVLPSQFTHYTEEEADAEREKTFQEVLDQKHYIEEQNRQLTATLTNVRRKLSENRSVDGSTGITQKIDELNEKLEEERNQRLDAVERYATKRDEWKKAMDDKELMKTQCGEVIKKLKLSIVEKNRHFLSCMKNIEASVDLTFIDYEKRTKSLESKLQTIHEEFLKKSTHPKKEFYDLMIKMEDKQGALAEVIKENEALYEKNRALEKQSAAAKNAIQELAELRLAHAQQSKKLQETEQALEDLGPHLSDSKLQVVTMKEQLLPSTEWVKDSEVTQCLTCDTDFSVTVRKHHCRRCGQIFCDSCSSHRVNLPSHAKQVRVLSST</sequence>
<dbReference type="WBParaSite" id="ES5_v2.g10905.t1">
    <property type="protein sequence ID" value="ES5_v2.g10905.t1"/>
    <property type="gene ID" value="ES5_v2.g10905"/>
</dbReference>
<organism evidence="1 2">
    <name type="scientific">Panagrolaimus sp. ES5</name>
    <dbReference type="NCBI Taxonomy" id="591445"/>
    <lineage>
        <taxon>Eukaryota</taxon>
        <taxon>Metazoa</taxon>
        <taxon>Ecdysozoa</taxon>
        <taxon>Nematoda</taxon>
        <taxon>Chromadorea</taxon>
        <taxon>Rhabditida</taxon>
        <taxon>Tylenchina</taxon>
        <taxon>Panagrolaimomorpha</taxon>
        <taxon>Panagrolaimoidea</taxon>
        <taxon>Panagrolaimidae</taxon>
        <taxon>Panagrolaimus</taxon>
    </lineage>
</organism>
<evidence type="ECO:0000313" key="2">
    <source>
        <dbReference type="WBParaSite" id="ES5_v2.g10905.t1"/>
    </source>
</evidence>
<reference evidence="2" key="1">
    <citation type="submission" date="2022-11" db="UniProtKB">
        <authorList>
            <consortium name="WormBaseParasite"/>
        </authorList>
    </citation>
    <scope>IDENTIFICATION</scope>
</reference>